<keyword evidence="2" id="KW-1185">Reference proteome</keyword>
<dbReference type="AlphaFoldDB" id="A0A392UH99"/>
<accession>A0A392UH99</accession>
<comment type="caution">
    <text evidence="1">The sequence shown here is derived from an EMBL/GenBank/DDBJ whole genome shotgun (WGS) entry which is preliminary data.</text>
</comment>
<dbReference type="EMBL" id="LXQA010815191">
    <property type="protein sequence ID" value="MCI72318.1"/>
    <property type="molecule type" value="Genomic_DNA"/>
</dbReference>
<name>A0A392UH99_9FABA</name>
<sequence>LTTDKNGTIISSVLVAVESLRPTAGPLHVVEPPYAVQPRHAVNPPP</sequence>
<organism evidence="1 2">
    <name type="scientific">Trifolium medium</name>
    <dbReference type="NCBI Taxonomy" id="97028"/>
    <lineage>
        <taxon>Eukaryota</taxon>
        <taxon>Viridiplantae</taxon>
        <taxon>Streptophyta</taxon>
        <taxon>Embryophyta</taxon>
        <taxon>Tracheophyta</taxon>
        <taxon>Spermatophyta</taxon>
        <taxon>Magnoliopsida</taxon>
        <taxon>eudicotyledons</taxon>
        <taxon>Gunneridae</taxon>
        <taxon>Pentapetalae</taxon>
        <taxon>rosids</taxon>
        <taxon>fabids</taxon>
        <taxon>Fabales</taxon>
        <taxon>Fabaceae</taxon>
        <taxon>Papilionoideae</taxon>
        <taxon>50 kb inversion clade</taxon>
        <taxon>NPAAA clade</taxon>
        <taxon>Hologalegina</taxon>
        <taxon>IRL clade</taxon>
        <taxon>Trifolieae</taxon>
        <taxon>Trifolium</taxon>
    </lineage>
</organism>
<dbReference type="Proteomes" id="UP000265520">
    <property type="component" value="Unassembled WGS sequence"/>
</dbReference>
<evidence type="ECO:0000313" key="2">
    <source>
        <dbReference type="Proteomes" id="UP000265520"/>
    </source>
</evidence>
<feature type="non-terminal residue" evidence="1">
    <location>
        <position position="1"/>
    </location>
</feature>
<protein>
    <submittedName>
        <fullName evidence="1">Uncharacterized protein</fullName>
    </submittedName>
</protein>
<reference evidence="1 2" key="1">
    <citation type="journal article" date="2018" name="Front. Plant Sci.">
        <title>Red Clover (Trifolium pratense) and Zigzag Clover (T. medium) - A Picture of Genomic Similarities and Differences.</title>
        <authorList>
            <person name="Dluhosova J."/>
            <person name="Istvanek J."/>
            <person name="Nedelnik J."/>
            <person name="Repkova J."/>
        </authorList>
    </citation>
    <scope>NUCLEOTIDE SEQUENCE [LARGE SCALE GENOMIC DNA]</scope>
    <source>
        <strain evidence="2">cv. 10/8</strain>
        <tissue evidence="1">Leaf</tissue>
    </source>
</reference>
<proteinExistence type="predicted"/>
<evidence type="ECO:0000313" key="1">
    <source>
        <dbReference type="EMBL" id="MCI72318.1"/>
    </source>
</evidence>